<proteinExistence type="predicted"/>
<name>F0BEQ2_9XANT</name>
<dbReference type="AlphaFoldDB" id="F0BEQ2"/>
<evidence type="ECO:0000313" key="1">
    <source>
        <dbReference type="EMBL" id="EGD09048.1"/>
    </source>
</evidence>
<dbReference type="EMBL" id="AEQV01000089">
    <property type="protein sequence ID" value="EGD09048.1"/>
    <property type="molecule type" value="Genomic_DNA"/>
</dbReference>
<evidence type="ECO:0000313" key="2">
    <source>
        <dbReference type="Proteomes" id="UP000003299"/>
    </source>
</evidence>
<reference evidence="1 2" key="1">
    <citation type="journal article" date="2011" name="BMC Genomics">
        <title>Comparative genomics reveals diversity among xanthomonads infecting tomato and pepper.</title>
        <authorList>
            <person name="Potnis N."/>
            <person name="Krasileva K."/>
            <person name="Chow V."/>
            <person name="Almeida N.F."/>
            <person name="Patil P.B."/>
            <person name="Ryan R.P."/>
            <person name="Sharlach M."/>
            <person name="Behlau F."/>
            <person name="Dow J.M."/>
            <person name="Momol M.T."/>
            <person name="White F.F."/>
            <person name="Preston J.F."/>
            <person name="Vinatzer B.A."/>
            <person name="Koebnik R."/>
            <person name="Setubal J.C."/>
            <person name="Norman D.J."/>
            <person name="Staskawicz B.J."/>
            <person name="Jones J.B."/>
        </authorList>
    </citation>
    <scope>NUCLEOTIDE SEQUENCE [LARGE SCALE GENOMIC DNA]</scope>
    <source>
        <strain evidence="1 2">ATCC 35937</strain>
    </source>
</reference>
<organism evidence="1 2">
    <name type="scientific">Xanthomonas vesicatoria ATCC 35937</name>
    <dbReference type="NCBI Taxonomy" id="925775"/>
    <lineage>
        <taxon>Bacteria</taxon>
        <taxon>Pseudomonadati</taxon>
        <taxon>Pseudomonadota</taxon>
        <taxon>Gammaproteobacteria</taxon>
        <taxon>Lysobacterales</taxon>
        <taxon>Lysobacteraceae</taxon>
        <taxon>Xanthomonas</taxon>
    </lineage>
</organism>
<accession>F0BEQ2</accession>
<dbReference type="Proteomes" id="UP000003299">
    <property type="component" value="Unassembled WGS sequence"/>
</dbReference>
<comment type="caution">
    <text evidence="1">The sequence shown here is derived from an EMBL/GenBank/DDBJ whole genome shotgun (WGS) entry which is preliminary data.</text>
</comment>
<sequence length="70" mass="7397">MLKPSNHPPVVRFAPATQKLLGVVVVEIVQAGQPLSDEGRAQWLGAVDFDAVAPGDIAVGDDRGHRGTLR</sequence>
<protein>
    <submittedName>
        <fullName evidence="1">Uncharacterized protein</fullName>
    </submittedName>
</protein>
<gene>
    <name evidence="1" type="ORF">XVE_2681</name>
</gene>